<dbReference type="InterPro" id="IPR001387">
    <property type="entry name" value="Cro/C1-type_HTH"/>
</dbReference>
<evidence type="ECO:0000313" key="3">
    <source>
        <dbReference type="Proteomes" id="UP000565723"/>
    </source>
</evidence>
<dbReference type="Proteomes" id="UP000565723">
    <property type="component" value="Unassembled WGS sequence"/>
</dbReference>
<comment type="caution">
    <text evidence="2">The sequence shown here is derived from an EMBL/GenBank/DDBJ whole genome shotgun (WGS) entry which is preliminary data.</text>
</comment>
<evidence type="ECO:0000259" key="1">
    <source>
        <dbReference type="PROSITE" id="PS50943"/>
    </source>
</evidence>
<dbReference type="EMBL" id="JABXIY010000037">
    <property type="protein sequence ID" value="NVK97969.1"/>
    <property type="molecule type" value="Genomic_DNA"/>
</dbReference>
<evidence type="ECO:0000313" key="2">
    <source>
        <dbReference type="EMBL" id="NVK97969.1"/>
    </source>
</evidence>
<dbReference type="CDD" id="cd00093">
    <property type="entry name" value="HTH_XRE"/>
    <property type="match status" value="1"/>
</dbReference>
<dbReference type="SUPFAM" id="SSF47413">
    <property type="entry name" value="lambda repressor-like DNA-binding domains"/>
    <property type="match status" value="1"/>
</dbReference>
<dbReference type="GO" id="GO:0003677">
    <property type="term" value="F:DNA binding"/>
    <property type="evidence" value="ECO:0007669"/>
    <property type="project" value="InterPro"/>
</dbReference>
<feature type="domain" description="HTH cro/C1-type" evidence="1">
    <location>
        <begin position="16"/>
        <end position="55"/>
    </location>
</feature>
<dbReference type="OMA" id="TWERIML"/>
<dbReference type="InterPro" id="IPR010982">
    <property type="entry name" value="Lambda_DNA-bd_dom_sf"/>
</dbReference>
<gene>
    <name evidence="2" type="ORF">HW564_13645</name>
</gene>
<dbReference type="RefSeq" id="WP_011049186.1">
    <property type="nucleotide sequence ID" value="NZ_CP076685.1"/>
</dbReference>
<dbReference type="SMART" id="SM00530">
    <property type="entry name" value="HTH_XRE"/>
    <property type="match status" value="1"/>
</dbReference>
<organism evidence="2 3">
    <name type="scientific">Ruegeria pomeroyi</name>
    <dbReference type="NCBI Taxonomy" id="89184"/>
    <lineage>
        <taxon>Bacteria</taxon>
        <taxon>Pseudomonadati</taxon>
        <taxon>Pseudomonadota</taxon>
        <taxon>Alphaproteobacteria</taxon>
        <taxon>Rhodobacterales</taxon>
        <taxon>Roseobacteraceae</taxon>
        <taxon>Ruegeria</taxon>
    </lineage>
</organism>
<name>A0A850LJP8_9RHOB</name>
<protein>
    <submittedName>
        <fullName evidence="2">Helix-turn-helix transcriptional regulator</fullName>
    </submittedName>
</protein>
<dbReference type="SUPFAM" id="SSF55785">
    <property type="entry name" value="PYP-like sensor domain (PAS domain)"/>
    <property type="match status" value="1"/>
</dbReference>
<dbReference type="InterPro" id="IPR035965">
    <property type="entry name" value="PAS-like_dom_sf"/>
</dbReference>
<dbReference type="PROSITE" id="PS50943">
    <property type="entry name" value="HTH_CROC1"/>
    <property type="match status" value="1"/>
</dbReference>
<dbReference type="AlphaFoldDB" id="A0A850LJP8"/>
<accession>A0A850LJP8</accession>
<dbReference type="Pfam" id="PF01381">
    <property type="entry name" value="HTH_3"/>
    <property type="match status" value="1"/>
</dbReference>
<reference evidence="2 3" key="1">
    <citation type="journal article" date="2020" name="Proc. Natl. Acad. Sci. U.S.A.">
        <title>Ecological drivers of bacterial community assembly in synthetic phycospheres.</title>
        <authorList>
            <person name="Fu H."/>
            <person name="Uchimiya M."/>
            <person name="Gore J."/>
            <person name="Moran M.A."/>
        </authorList>
    </citation>
    <scope>NUCLEOTIDE SEQUENCE [LARGE SCALE GENOMIC DNA]</scope>
    <source>
        <strain evidence="2">HF-Din03</strain>
    </source>
</reference>
<proteinExistence type="predicted"/>
<sequence length="189" mass="21417">MLDSRPRELPGFGPRLRRLRRARLMKQSTLAEALDTSQATVSRWEAGAQLPDPKTRHRALDLLTRNVCDDAVLRRLVEHSRDCVHLVDEANHVCLAYSPARARQWGQSQRALLGQSLWPFATVEIQAAEAALDGSDWWDSQVPRPRLFHTSRRVYDALTVVEGGLLWERLYLADGTPVRLCSHAPSPHN</sequence>
<dbReference type="Gene3D" id="1.10.260.40">
    <property type="entry name" value="lambda repressor-like DNA-binding domains"/>
    <property type="match status" value="1"/>
</dbReference>